<evidence type="ECO:0000256" key="8">
    <source>
        <dbReference type="ARBA" id="ARBA00022598"/>
    </source>
</evidence>
<evidence type="ECO:0000256" key="9">
    <source>
        <dbReference type="ARBA" id="ARBA00022723"/>
    </source>
</evidence>
<feature type="binding site" evidence="25">
    <location>
        <position position="330"/>
    </location>
    <ligand>
        <name>Mg(2+)</name>
        <dbReference type="ChEBI" id="CHEBI:18420"/>
        <label>2</label>
    </ligand>
</feature>
<evidence type="ECO:0000256" key="7">
    <source>
        <dbReference type="ARBA" id="ARBA00022490"/>
    </source>
</evidence>
<feature type="binding site" evidence="25">
    <location>
        <position position="315"/>
    </location>
    <ligand>
        <name>Mg(2+)</name>
        <dbReference type="ChEBI" id="CHEBI:18420"/>
        <label>1</label>
    </ligand>
</feature>
<evidence type="ECO:0000256" key="17">
    <source>
        <dbReference type="ARBA" id="ARBA00047614"/>
    </source>
</evidence>
<evidence type="ECO:0000256" key="12">
    <source>
        <dbReference type="ARBA" id="ARBA00022842"/>
    </source>
</evidence>
<keyword evidence="12 25" id="KW-0460">Magnesium</keyword>
<evidence type="ECO:0000256" key="5">
    <source>
        <dbReference type="ARBA" id="ARBA00010871"/>
    </source>
</evidence>
<dbReference type="InterPro" id="IPR011127">
    <property type="entry name" value="Dala_Dala_lig_N"/>
</dbReference>
<dbReference type="eggNOG" id="COG1181">
    <property type="taxonomic scope" value="Bacteria"/>
</dbReference>
<dbReference type="GO" id="GO:0008360">
    <property type="term" value="P:regulation of cell shape"/>
    <property type="evidence" value="ECO:0007669"/>
    <property type="project" value="UniProtKB-KW"/>
</dbReference>
<keyword evidence="13 22" id="KW-0133">Cell shape</keyword>
<comment type="pathway">
    <text evidence="4 22">Cell wall biogenesis; peptidoglycan biosynthesis.</text>
</comment>
<dbReference type="GO" id="GO:0046872">
    <property type="term" value="F:metal ion binding"/>
    <property type="evidence" value="ECO:0007669"/>
    <property type="project" value="UniProtKB-KW"/>
</dbReference>
<dbReference type="InterPro" id="IPR005905">
    <property type="entry name" value="D_ala_D_ala"/>
</dbReference>
<keyword evidence="8 22" id="KW-0436">Ligase</keyword>
<evidence type="ECO:0000313" key="28">
    <source>
        <dbReference type="EMBL" id="EHI55766.1"/>
    </source>
</evidence>
<evidence type="ECO:0000256" key="1">
    <source>
        <dbReference type="ARBA" id="ARBA00001936"/>
    </source>
</evidence>
<dbReference type="Proteomes" id="UP000003011">
    <property type="component" value="Unassembled WGS sequence"/>
</dbReference>
<keyword evidence="9 25" id="KW-0479">Metal-binding</keyword>
<dbReference type="HOGENOM" id="CLU_039268_0_0_9"/>
<evidence type="ECO:0000256" key="22">
    <source>
        <dbReference type="HAMAP-Rule" id="MF_00047"/>
    </source>
</evidence>
<dbReference type="InterPro" id="IPR011761">
    <property type="entry name" value="ATP-grasp"/>
</dbReference>
<dbReference type="EMBL" id="ACZL01000017">
    <property type="protein sequence ID" value="EHI55766.1"/>
    <property type="molecule type" value="Genomic_DNA"/>
</dbReference>
<dbReference type="UniPathway" id="UPA00219"/>
<dbReference type="GO" id="GO:0005829">
    <property type="term" value="C:cytosol"/>
    <property type="evidence" value="ECO:0007669"/>
    <property type="project" value="TreeGrafter"/>
</dbReference>
<evidence type="ECO:0000256" key="25">
    <source>
        <dbReference type="PIRSR" id="PIRSR039102-3"/>
    </source>
</evidence>
<dbReference type="PANTHER" id="PTHR23132">
    <property type="entry name" value="D-ALANINE--D-ALANINE LIGASE"/>
    <property type="match status" value="1"/>
</dbReference>
<feature type="domain" description="ATP-grasp" evidence="27">
    <location>
        <begin position="133"/>
        <end position="361"/>
    </location>
</feature>
<dbReference type="PROSITE" id="PS00843">
    <property type="entry name" value="DALA_DALA_LIGASE_1"/>
    <property type="match status" value="1"/>
</dbReference>
<dbReference type="GO" id="GO:0009252">
    <property type="term" value="P:peptidoglycan biosynthetic process"/>
    <property type="evidence" value="ECO:0007669"/>
    <property type="project" value="UniProtKB-UniRule"/>
</dbReference>
<dbReference type="Gene3D" id="3.30.1490.20">
    <property type="entry name" value="ATP-grasp fold, A domain"/>
    <property type="match status" value="1"/>
</dbReference>
<protein>
    <recommendedName>
        <fullName evidence="19 22">D-alanine--D-alanine ligase</fullName>
        <ecNumber evidence="6 22">6.3.2.4</ecNumber>
    </recommendedName>
    <alternativeName>
        <fullName evidence="21 22">D-Ala-D-Ala ligase</fullName>
    </alternativeName>
    <alternativeName>
        <fullName evidence="20 22">D-alanylalanine synthetase</fullName>
    </alternativeName>
</protein>
<evidence type="ECO:0000259" key="27">
    <source>
        <dbReference type="PROSITE" id="PS50975"/>
    </source>
</evidence>
<evidence type="ECO:0000256" key="6">
    <source>
        <dbReference type="ARBA" id="ARBA00012216"/>
    </source>
</evidence>
<comment type="cofactor">
    <cofactor evidence="25">
        <name>Mg(2+)</name>
        <dbReference type="ChEBI" id="CHEBI:18420"/>
    </cofactor>
    <cofactor evidence="25">
        <name>Mn(2+)</name>
        <dbReference type="ChEBI" id="CHEBI:29035"/>
    </cofactor>
    <text evidence="25">Binds 2 magnesium or manganese ions per subunit.</text>
</comment>
<evidence type="ECO:0000256" key="15">
    <source>
        <dbReference type="ARBA" id="ARBA00023211"/>
    </source>
</evidence>
<dbReference type="PIRSF" id="PIRSF039102">
    <property type="entry name" value="Ddl/VanB"/>
    <property type="match status" value="1"/>
</dbReference>
<dbReference type="NCBIfam" id="NF002528">
    <property type="entry name" value="PRK01966.1-4"/>
    <property type="match status" value="1"/>
</dbReference>
<dbReference type="GO" id="GO:0008716">
    <property type="term" value="F:D-alanine-D-alanine ligase activity"/>
    <property type="evidence" value="ECO:0007669"/>
    <property type="project" value="UniProtKB-UniRule"/>
</dbReference>
<dbReference type="SUPFAM" id="SSF56059">
    <property type="entry name" value="Glutathione synthetase ATP-binding domain-like"/>
    <property type="match status" value="1"/>
</dbReference>
<dbReference type="PROSITE" id="PS50975">
    <property type="entry name" value="ATP_GRASP"/>
    <property type="match status" value="1"/>
</dbReference>
<dbReference type="PANTHER" id="PTHR23132:SF25">
    <property type="entry name" value="D-ALANINE--D-ALANINE LIGASE A"/>
    <property type="match status" value="1"/>
</dbReference>
<evidence type="ECO:0000256" key="10">
    <source>
        <dbReference type="ARBA" id="ARBA00022741"/>
    </source>
</evidence>
<evidence type="ECO:0000256" key="23">
    <source>
        <dbReference type="PIRSR" id="PIRSR039102-1"/>
    </source>
</evidence>
<comment type="pathway">
    <text evidence="18">Glycan biosynthesis.</text>
</comment>
<evidence type="ECO:0000313" key="29">
    <source>
        <dbReference type="Proteomes" id="UP000003011"/>
    </source>
</evidence>
<feature type="binding site" evidence="24">
    <location>
        <begin position="196"/>
        <end position="198"/>
    </location>
    <ligand>
        <name>ATP</name>
        <dbReference type="ChEBI" id="CHEBI:30616"/>
    </ligand>
</feature>
<comment type="caution">
    <text evidence="28">The sequence shown here is derived from an EMBL/GenBank/DDBJ whole genome shotgun (WGS) entry which is preliminary data.</text>
</comment>
<keyword evidence="7 22" id="KW-0963">Cytoplasm</keyword>
<feature type="active site" evidence="23">
    <location>
        <position position="339"/>
    </location>
</feature>
<dbReference type="PATRIC" id="fig|679200.3.peg.1182"/>
<evidence type="ECO:0000256" key="18">
    <source>
        <dbReference type="ARBA" id="ARBA00060592"/>
    </source>
</evidence>
<dbReference type="Gene3D" id="3.30.470.20">
    <property type="entry name" value="ATP-grasp fold, B domain"/>
    <property type="match status" value="1"/>
</dbReference>
<feature type="active site" evidence="23">
    <location>
        <position position="9"/>
    </location>
</feature>
<proteinExistence type="inferred from homology"/>
<evidence type="ECO:0000256" key="24">
    <source>
        <dbReference type="PIRSR" id="PIRSR039102-2"/>
    </source>
</evidence>
<evidence type="ECO:0000256" key="20">
    <source>
        <dbReference type="ARBA" id="ARBA00076288"/>
    </source>
</evidence>
<comment type="function">
    <text evidence="2 22">Cell wall formation.</text>
</comment>
<feature type="binding site" evidence="24">
    <location>
        <position position="129"/>
    </location>
    <ligand>
        <name>ATP</name>
        <dbReference type="ChEBI" id="CHEBI:30616"/>
    </ligand>
</feature>
<dbReference type="Pfam" id="PF01820">
    <property type="entry name" value="Dala_Dala_lig_N"/>
    <property type="match status" value="1"/>
</dbReference>
<feature type="binding site" evidence="25">
    <location>
        <position position="328"/>
    </location>
    <ligand>
        <name>Mg(2+)</name>
        <dbReference type="ChEBI" id="CHEBI:18420"/>
        <label>2</label>
    </ligand>
</feature>
<dbReference type="InterPro" id="IPR016185">
    <property type="entry name" value="PreATP-grasp_dom_sf"/>
</dbReference>
<dbReference type="Gene3D" id="3.40.50.20">
    <property type="match status" value="1"/>
</dbReference>
<dbReference type="EC" id="6.3.2.4" evidence="6 22"/>
<keyword evidence="15 25" id="KW-0464">Manganese</keyword>
<dbReference type="SUPFAM" id="SSF52440">
    <property type="entry name" value="PreATP-grasp domain"/>
    <property type="match status" value="1"/>
</dbReference>
<name>G5GHS3_9FIRM</name>
<evidence type="ECO:0000256" key="14">
    <source>
        <dbReference type="ARBA" id="ARBA00022984"/>
    </source>
</evidence>
<evidence type="ECO:0000256" key="16">
    <source>
        <dbReference type="ARBA" id="ARBA00023316"/>
    </source>
</evidence>
<evidence type="ECO:0000256" key="21">
    <source>
        <dbReference type="ARBA" id="ARBA00077154"/>
    </source>
</evidence>
<sequence>MIFGGQSSEHVVSCMSAINVIENIDRSMYDVILVGITEKGNWLKVDTLDSIKCGSWTNSKIQALLLPDAQDRSILINDKDSYDKIKIDVVFPVLHGLYGEDGTIQGLCELAGIPYVGSGVLASAVSMDKVYTKIIVERLGIKQAAYEVVLREEFESCTDDVYSSDDYKNTNKTIPEDRSWEDIVKRVESRFGYPMFVKPSNAGSSRGITKATDAESLKNAVKTALKHDRKVLIEEAVNGREIECAVLGSGAGVKASGVGEILAGADFYDFDAKYYSTQSKTVINPKLPNDAEHIIPEYAKKIFNAVDGFGLARVDFFVKPDGEAVFNEINTMPGFTAISMYPMLWEAAGLNKKELIKNLIELSFKRDSIYGF</sequence>
<keyword evidence="29" id="KW-1185">Reference proteome</keyword>
<dbReference type="HAMAP" id="MF_00047">
    <property type="entry name" value="Dala_Dala_lig"/>
    <property type="match status" value="1"/>
</dbReference>
<keyword evidence="16 22" id="KW-0961">Cell wall biogenesis/degradation</keyword>
<feature type="binding site" evidence="24">
    <location>
        <begin position="327"/>
        <end position="328"/>
    </location>
    <ligand>
        <name>ATP</name>
        <dbReference type="ChEBI" id="CHEBI:30616"/>
    </ligand>
</feature>
<evidence type="ECO:0000256" key="4">
    <source>
        <dbReference type="ARBA" id="ARBA00004752"/>
    </source>
</evidence>
<dbReference type="AlphaFoldDB" id="G5GHS3"/>
<accession>G5GHS3</accession>
<comment type="cofactor">
    <cofactor evidence="1">
        <name>Mn(2+)</name>
        <dbReference type="ChEBI" id="CHEBI:29035"/>
    </cofactor>
</comment>
<gene>
    <name evidence="22" type="primary">ddl</name>
    <name evidence="28" type="ORF">HMPREF9333_01113</name>
</gene>
<dbReference type="FunFam" id="3.30.470.20:FF:000008">
    <property type="entry name" value="D-alanine--D-alanine ligase"/>
    <property type="match status" value="1"/>
</dbReference>
<feature type="binding site" evidence="24">
    <location>
        <begin position="234"/>
        <end position="241"/>
    </location>
    <ligand>
        <name>ATP</name>
        <dbReference type="ChEBI" id="CHEBI:30616"/>
    </ligand>
</feature>
<evidence type="ECO:0000256" key="3">
    <source>
        <dbReference type="ARBA" id="ARBA00004496"/>
    </source>
</evidence>
<dbReference type="GO" id="GO:0005524">
    <property type="term" value="F:ATP binding"/>
    <property type="evidence" value="ECO:0007669"/>
    <property type="project" value="UniProtKB-UniRule"/>
</dbReference>
<evidence type="ECO:0000256" key="19">
    <source>
        <dbReference type="ARBA" id="ARBA00068427"/>
    </source>
</evidence>
<dbReference type="PROSITE" id="PS00844">
    <property type="entry name" value="DALA_DALA_LIGASE_2"/>
    <property type="match status" value="1"/>
</dbReference>
<comment type="similarity">
    <text evidence="5 22">Belongs to the D-alanine--D-alanine ligase family.</text>
</comment>
<keyword evidence="10 24" id="KW-0547">Nucleotide-binding</keyword>
<organism evidence="28 29">
    <name type="scientific">Johnsonella ignava ATCC 51276</name>
    <dbReference type="NCBI Taxonomy" id="679200"/>
    <lineage>
        <taxon>Bacteria</taxon>
        <taxon>Bacillati</taxon>
        <taxon>Bacillota</taxon>
        <taxon>Clostridia</taxon>
        <taxon>Lachnospirales</taxon>
        <taxon>Lachnospiraceae</taxon>
        <taxon>Johnsonella</taxon>
    </lineage>
</organism>
<dbReference type="InterPro" id="IPR013815">
    <property type="entry name" value="ATP_grasp_subdomain_1"/>
</dbReference>
<feature type="binding site" evidence="24">
    <location>
        <begin position="204"/>
        <end position="205"/>
    </location>
    <ligand>
        <name>ATP</name>
        <dbReference type="ChEBI" id="CHEBI:30616"/>
    </ligand>
</feature>
<feature type="active site" evidence="23">
    <location>
        <position position="204"/>
    </location>
</feature>
<reference evidence="28 29" key="1">
    <citation type="submission" date="2011-08" db="EMBL/GenBank/DDBJ databases">
        <title>The Genome Sequence of Johnsonella ignava ATCC 51276.</title>
        <authorList>
            <consortium name="The Broad Institute Genome Sequencing Platform"/>
            <person name="Earl A."/>
            <person name="Ward D."/>
            <person name="Feldgarden M."/>
            <person name="Gevers D."/>
            <person name="Izard J."/>
            <person name="Blanton J.M."/>
            <person name="Baranova O.V."/>
            <person name="Dewhirst F.E."/>
            <person name="Young S.K."/>
            <person name="Zeng Q."/>
            <person name="Gargeya S."/>
            <person name="Fitzgerald M."/>
            <person name="Haas B."/>
            <person name="Abouelleil A."/>
            <person name="Alvarado L."/>
            <person name="Arachchi H.M."/>
            <person name="Berlin A."/>
            <person name="Brown A."/>
            <person name="Chapman S.B."/>
            <person name="Chen Z."/>
            <person name="Dunbar C."/>
            <person name="Freedman E."/>
            <person name="Gearin G."/>
            <person name="Gellesch M."/>
            <person name="Goldberg J."/>
            <person name="Griggs A."/>
            <person name="Gujja S."/>
            <person name="Heiman D."/>
            <person name="Howarth C."/>
            <person name="Larson L."/>
            <person name="Lui A."/>
            <person name="MacDonald P.J.P."/>
            <person name="Montmayeur A."/>
            <person name="Murphy C."/>
            <person name="Neiman D."/>
            <person name="Pearson M."/>
            <person name="Priest M."/>
            <person name="Roberts A."/>
            <person name="Saif S."/>
            <person name="Shea T."/>
            <person name="Shenoy N."/>
            <person name="Sisk P."/>
            <person name="Stolte C."/>
            <person name="Sykes S."/>
            <person name="Wortman J."/>
            <person name="Nusbaum C."/>
            <person name="Birren B."/>
        </authorList>
    </citation>
    <scope>NUCLEOTIDE SEQUENCE [LARGE SCALE GENOMIC DNA]</scope>
    <source>
        <strain evidence="28 29">ATCC 51276</strain>
    </source>
</reference>
<dbReference type="InterPro" id="IPR000291">
    <property type="entry name" value="D-Ala_lig_Van_CS"/>
</dbReference>
<comment type="subcellular location">
    <subcellularLocation>
        <location evidence="3 22">Cytoplasm</location>
    </subcellularLocation>
</comment>
<dbReference type="FunFam" id="3.30.1490.20:FF:000007">
    <property type="entry name" value="D-alanine--D-alanine ligase"/>
    <property type="match status" value="1"/>
</dbReference>
<dbReference type="STRING" id="679200.HMPREF9333_01113"/>
<feature type="binding site" evidence="25">
    <location>
        <position position="328"/>
    </location>
    <ligand>
        <name>Mg(2+)</name>
        <dbReference type="ChEBI" id="CHEBI:18420"/>
        <label>1</label>
    </ligand>
</feature>
<dbReference type="InterPro" id="IPR011095">
    <property type="entry name" value="Dala_Dala_lig_C"/>
</dbReference>
<comment type="catalytic activity">
    <reaction evidence="17 22">
        <text>2 D-alanine + ATP = D-alanyl-D-alanine + ADP + phosphate + H(+)</text>
        <dbReference type="Rhea" id="RHEA:11224"/>
        <dbReference type="ChEBI" id="CHEBI:15378"/>
        <dbReference type="ChEBI" id="CHEBI:30616"/>
        <dbReference type="ChEBI" id="CHEBI:43474"/>
        <dbReference type="ChEBI" id="CHEBI:57416"/>
        <dbReference type="ChEBI" id="CHEBI:57822"/>
        <dbReference type="ChEBI" id="CHEBI:456216"/>
        <dbReference type="EC" id="6.3.2.4"/>
    </reaction>
</comment>
<evidence type="ECO:0000256" key="11">
    <source>
        <dbReference type="ARBA" id="ARBA00022840"/>
    </source>
</evidence>
<dbReference type="Pfam" id="PF07478">
    <property type="entry name" value="Dala_Dala_lig_C"/>
    <property type="match status" value="1"/>
</dbReference>
<evidence type="ECO:0000256" key="2">
    <source>
        <dbReference type="ARBA" id="ARBA00003921"/>
    </source>
</evidence>
<evidence type="ECO:0000256" key="13">
    <source>
        <dbReference type="ARBA" id="ARBA00022960"/>
    </source>
</evidence>
<evidence type="ECO:0000256" key="26">
    <source>
        <dbReference type="PROSITE-ProRule" id="PRU00409"/>
    </source>
</evidence>
<keyword evidence="14 22" id="KW-0573">Peptidoglycan synthesis</keyword>
<keyword evidence="11 26" id="KW-0067">ATP-binding</keyword>
<dbReference type="GO" id="GO:0071555">
    <property type="term" value="P:cell wall organization"/>
    <property type="evidence" value="ECO:0007669"/>
    <property type="project" value="UniProtKB-KW"/>
</dbReference>